<dbReference type="EMBL" id="JAINUG010000063">
    <property type="protein sequence ID" value="KAJ8402670.1"/>
    <property type="molecule type" value="Genomic_DNA"/>
</dbReference>
<feature type="compositionally biased region" description="Basic and acidic residues" evidence="1">
    <location>
        <begin position="419"/>
        <end position="441"/>
    </location>
</feature>
<evidence type="ECO:0000256" key="1">
    <source>
        <dbReference type="SAM" id="MobiDB-lite"/>
    </source>
</evidence>
<sequence length="767" mass="83385">MDGRDCGPSRSVHIPPPLLTGLAMESHRLATAAAAGRIPPSPGHLGAGHSASLHTGKYLSSAINLHSHHGDAFPVGSSPFLSGYSSNPHGGHTPLTSDPSFRAPNPTNLQMAQLWASHLHEGFSHLPGSLYPSLYLEHSSSSSPLHAQLGQQSLYDPSKEGFYLPGHGGPPALHSQSALSRTPAAHMPSSLPRQREVLPHHRAAKDSARDKERPCKADLGEPRPRCQRDREGPREEPRPCSVVDLTEDERRPGGLDRPLKKASPFFREQSPSPGGGETKPGGPLQISSLNNCRPSLRPLGPEQERWGWDPSIDDENTRLGAPPHGDKQKKCDLSVGSLHVSCGSPSPHGNSTHLPHRLVSAGTYPPPLPPHHLPPSLYPLYPTMKDPGREHRVIAPTFVPSVEVYEERLGPIQIASQARDNKNDRKGERELNRHSGGDRTNVDSARPPPTHKSPSYESKRTDMLREEGSIIHSNCFATRRLPPPEMYLSRSGHSPDAADLVLTSASSKELSKMALEVESHSQDRDRIQRVSTREAGLKYGGMDLEPHPPKSFISVDHKWKPFEMADYATAQMTSLIAQHGQGHRGEEDRKKVYLDCSGVHRPALSGTPRCIPEGPHPEPHGEVSAMQSLIKYSGSFTKSPGSRPGSDPRSPFGGLGSMKLEAGQPGGPKAQHFPPQHLGKQLKRDPERPESAKSFGRESIGSQGEVEVRHPPVGIAVAVARQRDNGSKPGSVDRERPLLVGSIKGRPEDRGDEGVRHRDDRLLPGRL</sequence>
<organism evidence="2 3">
    <name type="scientific">Aldrovandia affinis</name>
    <dbReference type="NCBI Taxonomy" id="143900"/>
    <lineage>
        <taxon>Eukaryota</taxon>
        <taxon>Metazoa</taxon>
        <taxon>Chordata</taxon>
        <taxon>Craniata</taxon>
        <taxon>Vertebrata</taxon>
        <taxon>Euteleostomi</taxon>
        <taxon>Actinopterygii</taxon>
        <taxon>Neopterygii</taxon>
        <taxon>Teleostei</taxon>
        <taxon>Notacanthiformes</taxon>
        <taxon>Halosauridae</taxon>
        <taxon>Aldrovandia</taxon>
    </lineage>
</organism>
<evidence type="ECO:0000313" key="2">
    <source>
        <dbReference type="EMBL" id="KAJ8402670.1"/>
    </source>
</evidence>
<feature type="region of interest" description="Disordered" evidence="1">
    <location>
        <begin position="157"/>
        <end position="367"/>
    </location>
</feature>
<feature type="compositionally biased region" description="Basic and acidic residues" evidence="1">
    <location>
        <begin position="745"/>
        <end position="767"/>
    </location>
</feature>
<dbReference type="InterPro" id="IPR052429">
    <property type="entry name" value="BAH_domain_protein"/>
</dbReference>
<feature type="compositionally biased region" description="Polar residues" evidence="1">
    <location>
        <begin position="343"/>
        <end position="353"/>
    </location>
</feature>
<feature type="non-terminal residue" evidence="2">
    <location>
        <position position="1"/>
    </location>
</feature>
<proteinExistence type="predicted"/>
<keyword evidence="3" id="KW-1185">Reference proteome</keyword>
<evidence type="ECO:0000313" key="3">
    <source>
        <dbReference type="Proteomes" id="UP001221898"/>
    </source>
</evidence>
<feature type="compositionally biased region" description="Basic and acidic residues" evidence="1">
    <location>
        <begin position="721"/>
        <end position="737"/>
    </location>
</feature>
<dbReference type="PANTHER" id="PTHR12505:SF21">
    <property type="entry name" value="TRINUCLEOTIDE REPEAT-CONTAINING GENE 18 PROTEIN"/>
    <property type="match status" value="1"/>
</dbReference>
<dbReference type="AlphaFoldDB" id="A0AAD7SHX7"/>
<feature type="region of interest" description="Disordered" evidence="1">
    <location>
        <begin position="84"/>
        <end position="105"/>
    </location>
</feature>
<gene>
    <name evidence="2" type="ORF">AAFF_G00367530</name>
</gene>
<name>A0AAD7SHX7_9TELE</name>
<accession>A0AAD7SHX7</accession>
<reference evidence="2" key="1">
    <citation type="journal article" date="2023" name="Science">
        <title>Genome structures resolve the early diversification of teleost fishes.</title>
        <authorList>
            <person name="Parey E."/>
            <person name="Louis A."/>
            <person name="Montfort J."/>
            <person name="Bouchez O."/>
            <person name="Roques C."/>
            <person name="Iampietro C."/>
            <person name="Lluch J."/>
            <person name="Castinel A."/>
            <person name="Donnadieu C."/>
            <person name="Desvignes T."/>
            <person name="Floi Bucao C."/>
            <person name="Jouanno E."/>
            <person name="Wen M."/>
            <person name="Mejri S."/>
            <person name="Dirks R."/>
            <person name="Jansen H."/>
            <person name="Henkel C."/>
            <person name="Chen W.J."/>
            <person name="Zahm M."/>
            <person name="Cabau C."/>
            <person name="Klopp C."/>
            <person name="Thompson A.W."/>
            <person name="Robinson-Rechavi M."/>
            <person name="Braasch I."/>
            <person name="Lecointre G."/>
            <person name="Bobe J."/>
            <person name="Postlethwait J.H."/>
            <person name="Berthelot C."/>
            <person name="Roest Crollius H."/>
            <person name="Guiguen Y."/>
        </authorList>
    </citation>
    <scope>NUCLEOTIDE SEQUENCE</scope>
    <source>
        <strain evidence="2">NC1722</strain>
    </source>
</reference>
<comment type="caution">
    <text evidence="2">The sequence shown here is derived from an EMBL/GenBank/DDBJ whole genome shotgun (WGS) entry which is preliminary data.</text>
</comment>
<protein>
    <submittedName>
        <fullName evidence="2">Uncharacterized protein</fullName>
    </submittedName>
</protein>
<dbReference type="PANTHER" id="PTHR12505">
    <property type="entry name" value="PHD FINGER TRANSCRIPTION FACTOR"/>
    <property type="match status" value="1"/>
</dbReference>
<dbReference type="Proteomes" id="UP001221898">
    <property type="component" value="Unassembled WGS sequence"/>
</dbReference>
<feature type="compositionally biased region" description="Low complexity" evidence="1">
    <location>
        <begin position="639"/>
        <end position="652"/>
    </location>
</feature>
<feature type="compositionally biased region" description="Basic and acidic residues" evidence="1">
    <location>
        <begin position="248"/>
        <end position="259"/>
    </location>
</feature>
<feature type="region of interest" description="Disordered" evidence="1">
    <location>
        <begin position="412"/>
        <end position="461"/>
    </location>
</feature>
<feature type="region of interest" description="Disordered" evidence="1">
    <location>
        <begin position="605"/>
        <end position="767"/>
    </location>
</feature>
<feature type="compositionally biased region" description="Basic and acidic residues" evidence="1">
    <location>
        <begin position="193"/>
        <end position="238"/>
    </location>
</feature>
<feature type="compositionally biased region" description="Basic and acidic residues" evidence="1">
    <location>
        <begin position="682"/>
        <end position="691"/>
    </location>
</feature>